<name>A0ABT5HIR0_9CAUL</name>
<dbReference type="PANTHER" id="PTHR38042">
    <property type="entry name" value="UROPORPHYRINOGEN-III SYNTHASE, CHLOROPLASTIC"/>
    <property type="match status" value="1"/>
</dbReference>
<keyword evidence="4 9" id="KW-0456">Lyase</keyword>
<keyword evidence="12" id="KW-1185">Reference proteome</keyword>
<evidence type="ECO:0000256" key="3">
    <source>
        <dbReference type="ARBA" id="ARBA00013109"/>
    </source>
</evidence>
<comment type="similarity">
    <text evidence="2 9">Belongs to the uroporphyrinogen-III synthase family.</text>
</comment>
<evidence type="ECO:0000256" key="7">
    <source>
        <dbReference type="ARBA" id="ARBA00040167"/>
    </source>
</evidence>
<comment type="catalytic activity">
    <reaction evidence="8 9">
        <text>hydroxymethylbilane = uroporphyrinogen III + H2O</text>
        <dbReference type="Rhea" id="RHEA:18965"/>
        <dbReference type="ChEBI" id="CHEBI:15377"/>
        <dbReference type="ChEBI" id="CHEBI:57308"/>
        <dbReference type="ChEBI" id="CHEBI:57845"/>
        <dbReference type="EC" id="4.2.1.75"/>
    </reaction>
</comment>
<sequence>MKVWVTRVDNRAHKTAAAVEALGFAALIDPVLKIERLSAPSLTDSFDAVAFTSRSAVEIFAKTYPLRAATTFCVGDATAEAARDHGFATVLSASGDAAALFELILEHRPQAVIVCAPEIPAAPLAQWLTDAGISAHELPLYRTVTIFPDTALSAIEDIDIILLHSPRAARFIGEMLRKKTSPATVKHLTFIAISKACAEALLTGLSAPAGNPNDAERENVSEISPKVLISQFPDEASMLMLLSDIPR</sequence>
<evidence type="ECO:0000313" key="12">
    <source>
        <dbReference type="Proteomes" id="UP001218579"/>
    </source>
</evidence>
<evidence type="ECO:0000256" key="4">
    <source>
        <dbReference type="ARBA" id="ARBA00023239"/>
    </source>
</evidence>
<keyword evidence="5 9" id="KW-0627">Porphyrin biosynthesis</keyword>
<evidence type="ECO:0000256" key="2">
    <source>
        <dbReference type="ARBA" id="ARBA00008133"/>
    </source>
</evidence>
<comment type="function">
    <text evidence="6 9">Catalyzes cyclization of the linear tetrapyrrole, hydroxymethylbilane, to the macrocyclic uroporphyrinogen III.</text>
</comment>
<dbReference type="InterPro" id="IPR003754">
    <property type="entry name" value="4pyrrol_synth_uPrphyn_synth"/>
</dbReference>
<dbReference type="InterPro" id="IPR039793">
    <property type="entry name" value="UROS/Hem4"/>
</dbReference>
<dbReference type="InterPro" id="IPR036108">
    <property type="entry name" value="4pyrrol_syn_uPrphyn_synt_sf"/>
</dbReference>
<evidence type="ECO:0000256" key="9">
    <source>
        <dbReference type="RuleBase" id="RU366031"/>
    </source>
</evidence>
<feature type="domain" description="Tetrapyrrole biosynthesis uroporphyrinogen III synthase" evidence="10">
    <location>
        <begin position="15"/>
        <end position="201"/>
    </location>
</feature>
<evidence type="ECO:0000256" key="1">
    <source>
        <dbReference type="ARBA" id="ARBA00004772"/>
    </source>
</evidence>
<organism evidence="11 12">
    <name type="scientific">Asticcacaulis machinosus</name>
    <dbReference type="NCBI Taxonomy" id="2984211"/>
    <lineage>
        <taxon>Bacteria</taxon>
        <taxon>Pseudomonadati</taxon>
        <taxon>Pseudomonadota</taxon>
        <taxon>Alphaproteobacteria</taxon>
        <taxon>Caulobacterales</taxon>
        <taxon>Caulobacteraceae</taxon>
        <taxon>Asticcacaulis</taxon>
    </lineage>
</organism>
<dbReference type="Proteomes" id="UP001218579">
    <property type="component" value="Unassembled WGS sequence"/>
</dbReference>
<gene>
    <name evidence="11" type="ORF">PQU98_08315</name>
</gene>
<accession>A0ABT5HIR0</accession>
<dbReference type="Gene3D" id="3.40.50.10090">
    <property type="match status" value="2"/>
</dbReference>
<evidence type="ECO:0000259" key="10">
    <source>
        <dbReference type="Pfam" id="PF02602"/>
    </source>
</evidence>
<evidence type="ECO:0000313" key="11">
    <source>
        <dbReference type="EMBL" id="MDC7676131.1"/>
    </source>
</evidence>
<dbReference type="EC" id="4.2.1.75" evidence="3 9"/>
<comment type="caution">
    <text evidence="11">The sequence shown here is derived from an EMBL/GenBank/DDBJ whole genome shotgun (WGS) entry which is preliminary data.</text>
</comment>
<dbReference type="Pfam" id="PF02602">
    <property type="entry name" value="HEM4"/>
    <property type="match status" value="1"/>
</dbReference>
<evidence type="ECO:0000256" key="6">
    <source>
        <dbReference type="ARBA" id="ARBA00037589"/>
    </source>
</evidence>
<comment type="pathway">
    <text evidence="1 9">Porphyrin-containing compound metabolism; protoporphyrin-IX biosynthesis; coproporphyrinogen-III from 5-aminolevulinate: step 3/4.</text>
</comment>
<evidence type="ECO:0000256" key="5">
    <source>
        <dbReference type="ARBA" id="ARBA00023244"/>
    </source>
</evidence>
<dbReference type="EMBL" id="JAQQKV010000001">
    <property type="protein sequence ID" value="MDC7676131.1"/>
    <property type="molecule type" value="Genomic_DNA"/>
</dbReference>
<dbReference type="SUPFAM" id="SSF69618">
    <property type="entry name" value="HemD-like"/>
    <property type="match status" value="1"/>
</dbReference>
<proteinExistence type="inferred from homology"/>
<reference evidence="11 12" key="1">
    <citation type="submission" date="2023-01" db="EMBL/GenBank/DDBJ databases">
        <title>Novel species of the genus Asticcacaulis isolated from rivers.</title>
        <authorList>
            <person name="Lu H."/>
        </authorList>
    </citation>
    <scope>NUCLEOTIDE SEQUENCE [LARGE SCALE GENOMIC DNA]</scope>
    <source>
        <strain evidence="11 12">LKC15W</strain>
    </source>
</reference>
<dbReference type="CDD" id="cd06578">
    <property type="entry name" value="HemD"/>
    <property type="match status" value="1"/>
</dbReference>
<protein>
    <recommendedName>
        <fullName evidence="7 9">Uroporphyrinogen-III synthase</fullName>
        <ecNumber evidence="3 9">4.2.1.75</ecNumber>
    </recommendedName>
</protein>
<evidence type="ECO:0000256" key="8">
    <source>
        <dbReference type="ARBA" id="ARBA00048617"/>
    </source>
</evidence>
<dbReference type="PANTHER" id="PTHR38042:SF1">
    <property type="entry name" value="UROPORPHYRINOGEN-III SYNTHASE, CHLOROPLASTIC"/>
    <property type="match status" value="1"/>
</dbReference>
<dbReference type="RefSeq" id="WP_272744435.1">
    <property type="nucleotide sequence ID" value="NZ_JAQQKV010000001.1"/>
</dbReference>